<dbReference type="InterPro" id="IPR002831">
    <property type="entry name" value="Tscrpt_reg_TrmB_N"/>
</dbReference>
<protein>
    <submittedName>
        <fullName evidence="3">TrmB family transcriptional regulator</fullName>
    </submittedName>
</protein>
<dbReference type="EMBL" id="JACEGA010000001">
    <property type="protein sequence ID" value="MBB2183766.1"/>
    <property type="molecule type" value="Genomic_DNA"/>
</dbReference>
<dbReference type="AlphaFoldDB" id="A0A839K2B8"/>
<dbReference type="Pfam" id="PF01978">
    <property type="entry name" value="TrmB"/>
    <property type="match status" value="1"/>
</dbReference>
<dbReference type="Proteomes" id="UP000574276">
    <property type="component" value="Unassembled WGS sequence"/>
</dbReference>
<proteinExistence type="predicted"/>
<dbReference type="InterPro" id="IPR051797">
    <property type="entry name" value="TrmB-like"/>
</dbReference>
<dbReference type="Gene3D" id="1.10.10.10">
    <property type="entry name" value="Winged helix-like DNA-binding domain superfamily/Winged helix DNA-binding domain"/>
    <property type="match status" value="1"/>
</dbReference>
<feature type="domain" description="Transcription regulator TrmB C-terminal" evidence="2">
    <location>
        <begin position="107"/>
        <end position="192"/>
    </location>
</feature>
<keyword evidence="4" id="KW-1185">Reference proteome</keyword>
<comment type="caution">
    <text evidence="3">The sequence shown here is derived from an EMBL/GenBank/DDBJ whole genome shotgun (WGS) entry which is preliminary data.</text>
</comment>
<gene>
    <name evidence="3" type="ORF">H0486_12875</name>
</gene>
<evidence type="ECO:0000259" key="1">
    <source>
        <dbReference type="Pfam" id="PF01978"/>
    </source>
</evidence>
<evidence type="ECO:0000313" key="3">
    <source>
        <dbReference type="EMBL" id="MBB2183766.1"/>
    </source>
</evidence>
<dbReference type="PANTHER" id="PTHR34293">
    <property type="entry name" value="HTH-TYPE TRANSCRIPTIONAL REGULATOR TRMBL2"/>
    <property type="match status" value="1"/>
</dbReference>
<dbReference type="CDD" id="cd09124">
    <property type="entry name" value="PLDc_like_TrmB_middle"/>
    <property type="match status" value="1"/>
</dbReference>
<accession>A0A839K2B8</accession>
<sequence>MKLIEGLMKTGLTKNESELYIVLCREGEVTGYEAAKLSGIPRANAYQVLAGLVEKGGAYVIEGVVPRYAAVPVEEYCANFLNHMKEVVEIIRTECPAIQEPADGYITVSGLQNIIDKIRNIIENATERVYVSVSENEIDYFKEALEAAAAKGLKVVAIISGDIELQGVITHNIKKGSGQIRLIADSSYVLTGTITGSDKDICLFSKNKPLVELIKDSLKNEIRLSELERRNEK</sequence>
<reference evidence="3 4" key="1">
    <citation type="submission" date="2020-07" db="EMBL/GenBank/DDBJ databases">
        <title>Characterization and genome sequencing of isolate MD1, a novel member within the family Lachnospiraceae.</title>
        <authorList>
            <person name="Rettenmaier R."/>
            <person name="Di Bello L."/>
            <person name="Zinser C."/>
            <person name="Scheitz K."/>
            <person name="Liebl W."/>
            <person name="Zverlov V."/>
        </authorList>
    </citation>
    <scope>NUCLEOTIDE SEQUENCE [LARGE SCALE GENOMIC DNA]</scope>
    <source>
        <strain evidence="3 4">MD1</strain>
    </source>
</reference>
<dbReference type="PANTHER" id="PTHR34293:SF1">
    <property type="entry name" value="HTH-TYPE TRANSCRIPTIONAL REGULATOR TRMBL2"/>
    <property type="match status" value="1"/>
</dbReference>
<evidence type="ECO:0000259" key="2">
    <source>
        <dbReference type="Pfam" id="PF11495"/>
    </source>
</evidence>
<dbReference type="InterPro" id="IPR036388">
    <property type="entry name" value="WH-like_DNA-bd_sf"/>
</dbReference>
<feature type="domain" description="Transcription regulator TrmB N-terminal" evidence="1">
    <location>
        <begin position="7"/>
        <end position="74"/>
    </location>
</feature>
<evidence type="ECO:0000313" key="4">
    <source>
        <dbReference type="Proteomes" id="UP000574276"/>
    </source>
</evidence>
<organism evidence="3 4">
    <name type="scientific">Variimorphobacter saccharofermentans</name>
    <dbReference type="NCBI Taxonomy" id="2755051"/>
    <lineage>
        <taxon>Bacteria</taxon>
        <taxon>Bacillati</taxon>
        <taxon>Bacillota</taxon>
        <taxon>Clostridia</taxon>
        <taxon>Lachnospirales</taxon>
        <taxon>Lachnospiraceae</taxon>
        <taxon>Variimorphobacter</taxon>
    </lineage>
</organism>
<name>A0A839K2B8_9FIRM</name>
<dbReference type="InterPro" id="IPR021586">
    <property type="entry name" value="Tscrpt_reg_TrmB_C"/>
</dbReference>
<dbReference type="RefSeq" id="WP_228353392.1">
    <property type="nucleotide sequence ID" value="NZ_JACEGA010000001.1"/>
</dbReference>
<dbReference type="Pfam" id="PF11495">
    <property type="entry name" value="Regulator_TrmB"/>
    <property type="match status" value="1"/>
</dbReference>